<dbReference type="OrthoDB" id="69269at2759"/>
<proteinExistence type="predicted"/>
<evidence type="ECO:0000313" key="3">
    <source>
        <dbReference type="Proteomes" id="UP000041254"/>
    </source>
</evidence>
<feature type="compositionally biased region" description="Low complexity" evidence="1">
    <location>
        <begin position="266"/>
        <end position="287"/>
    </location>
</feature>
<dbReference type="VEuPathDB" id="CryptoDB:Vbra_13537"/>
<organism evidence="2 3">
    <name type="scientific">Vitrella brassicaformis (strain CCMP3155)</name>
    <dbReference type="NCBI Taxonomy" id="1169540"/>
    <lineage>
        <taxon>Eukaryota</taxon>
        <taxon>Sar</taxon>
        <taxon>Alveolata</taxon>
        <taxon>Colpodellida</taxon>
        <taxon>Vitrellaceae</taxon>
        <taxon>Vitrella</taxon>
    </lineage>
</organism>
<reference evidence="2 3" key="1">
    <citation type="submission" date="2014-11" db="EMBL/GenBank/DDBJ databases">
        <authorList>
            <person name="Zhu J."/>
            <person name="Qi W."/>
            <person name="Song R."/>
        </authorList>
    </citation>
    <scope>NUCLEOTIDE SEQUENCE [LARGE SCALE GENOMIC DNA]</scope>
</reference>
<feature type="region of interest" description="Disordered" evidence="1">
    <location>
        <begin position="87"/>
        <end position="116"/>
    </location>
</feature>
<dbReference type="AlphaFoldDB" id="A0A0G4EU99"/>
<feature type="compositionally biased region" description="Basic and acidic residues" evidence="1">
    <location>
        <begin position="213"/>
        <end position="244"/>
    </location>
</feature>
<feature type="compositionally biased region" description="Basic residues" evidence="1">
    <location>
        <begin position="187"/>
        <end position="198"/>
    </location>
</feature>
<name>A0A0G4EU99_VITBC</name>
<protein>
    <recommendedName>
        <fullName evidence="4">SAM domain-containing protein</fullName>
    </recommendedName>
</protein>
<sequence length="480" mass="50896">MAIPTPIFAADTCRSGSSAEEHLLQTVICCLLVFLPFLMPKSAVDRLFQMPAIGMAWLTFIYGFADGFCNDLVGFCSAARRLMAPTGKAKKHKASRKGKNATKNPPSATTSSQGRPTEIKAGSFTLISAVSGILRAPLAALYVFRLPFVGLYALVSRRAAKPATSPPESTASLASRPGDDNTTTRGGKGRARSSKKQASRVPKAASPPVSGGKDTKKDQGAKKVKAKTPEEKKELAPVGEDKGWQKVGGNHKVKNTRPELATRSKATTATATERPSNRSSESQTESSFGGLSPPEKHATPGKDTAAMSPPLPGPRTQGNEANGKEAKSGKAVAKQDGPIKEGMKAGSQPQPQPQQQQQQSGKPPVAAAVGSPGRVAYDLHKVCVGAGEYEFPRRGGGITAETIQNIRASIAMKADLKDLLIKAEAAEYEASLVREKLTYEGIVQGLVSEQKLKDLAIPLGPRKRILYFAGVIPGNTMFRR</sequence>
<dbReference type="Proteomes" id="UP000041254">
    <property type="component" value="Unassembled WGS sequence"/>
</dbReference>
<feature type="compositionally biased region" description="Basic residues" evidence="1">
    <location>
        <begin position="88"/>
        <end position="100"/>
    </location>
</feature>
<keyword evidence="3" id="KW-1185">Reference proteome</keyword>
<feature type="region of interest" description="Disordered" evidence="1">
    <location>
        <begin position="159"/>
        <end position="370"/>
    </location>
</feature>
<dbReference type="EMBL" id="CDMY01000321">
    <property type="protein sequence ID" value="CEM02228.1"/>
    <property type="molecule type" value="Genomic_DNA"/>
</dbReference>
<feature type="compositionally biased region" description="Polar residues" evidence="1">
    <location>
        <begin position="102"/>
        <end position="115"/>
    </location>
</feature>
<evidence type="ECO:0000256" key="1">
    <source>
        <dbReference type="SAM" id="MobiDB-lite"/>
    </source>
</evidence>
<evidence type="ECO:0008006" key="4">
    <source>
        <dbReference type="Google" id="ProtNLM"/>
    </source>
</evidence>
<gene>
    <name evidence="2" type="ORF">Vbra_13537</name>
</gene>
<accession>A0A0G4EU99</accession>
<evidence type="ECO:0000313" key="2">
    <source>
        <dbReference type="EMBL" id="CEM02228.1"/>
    </source>
</evidence>
<dbReference type="InParanoid" id="A0A0G4EU99"/>